<comment type="similarity">
    <text evidence="1">Belongs to the PIH1 family.</text>
</comment>
<dbReference type="InterPro" id="IPR050734">
    <property type="entry name" value="PIH1/Kintoun_subfamily"/>
</dbReference>
<evidence type="ECO:0000259" key="2">
    <source>
        <dbReference type="Pfam" id="PF08190"/>
    </source>
</evidence>
<accession>A0A9P6ZQL1</accession>
<dbReference type="GO" id="GO:0097255">
    <property type="term" value="C:R2TP complex"/>
    <property type="evidence" value="ECO:0007669"/>
    <property type="project" value="TreeGrafter"/>
</dbReference>
<dbReference type="GO" id="GO:0000492">
    <property type="term" value="P:box C/D snoRNP assembly"/>
    <property type="evidence" value="ECO:0007669"/>
    <property type="project" value="TreeGrafter"/>
</dbReference>
<keyword evidence="4" id="KW-1185">Reference proteome</keyword>
<dbReference type="PANTHER" id="PTHR22997:SF0">
    <property type="entry name" value="PIH1 DOMAIN-CONTAINING PROTEIN 1"/>
    <property type="match status" value="1"/>
</dbReference>
<dbReference type="PANTHER" id="PTHR22997">
    <property type="entry name" value="PIH1 DOMAIN-CONTAINING PROTEIN 1"/>
    <property type="match status" value="1"/>
</dbReference>
<dbReference type="GO" id="GO:0006364">
    <property type="term" value="P:rRNA processing"/>
    <property type="evidence" value="ECO:0007669"/>
    <property type="project" value="TreeGrafter"/>
</dbReference>
<comment type="caution">
    <text evidence="3">The sequence shown here is derived from an EMBL/GenBank/DDBJ whole genome shotgun (WGS) entry which is preliminary data.</text>
</comment>
<dbReference type="OrthoDB" id="5135119at2759"/>
<dbReference type="Proteomes" id="UP000714275">
    <property type="component" value="Unassembled WGS sequence"/>
</dbReference>
<gene>
    <name evidence="3" type="ORF">EV702DRAFT_1122025</name>
</gene>
<protein>
    <submittedName>
        <fullName evidence="3">Pre-RNA processing PIH1/Nop17-domain-containing protein</fullName>
    </submittedName>
</protein>
<reference evidence="3" key="1">
    <citation type="journal article" date="2020" name="New Phytol.">
        <title>Comparative genomics reveals dynamic genome evolution in host specialist ectomycorrhizal fungi.</title>
        <authorList>
            <person name="Lofgren L.A."/>
            <person name="Nguyen N.H."/>
            <person name="Vilgalys R."/>
            <person name="Ruytinx J."/>
            <person name="Liao H.L."/>
            <person name="Branco S."/>
            <person name="Kuo A."/>
            <person name="LaButti K."/>
            <person name="Lipzen A."/>
            <person name="Andreopoulos W."/>
            <person name="Pangilinan J."/>
            <person name="Riley R."/>
            <person name="Hundley H."/>
            <person name="Na H."/>
            <person name="Barry K."/>
            <person name="Grigoriev I.V."/>
            <person name="Stajich J.E."/>
            <person name="Kennedy P.G."/>
        </authorList>
    </citation>
    <scope>NUCLEOTIDE SEQUENCE</scope>
    <source>
        <strain evidence="3">DOB743</strain>
    </source>
</reference>
<proteinExistence type="inferred from homology"/>
<evidence type="ECO:0000313" key="3">
    <source>
        <dbReference type="EMBL" id="KAG1774696.1"/>
    </source>
</evidence>
<dbReference type="GO" id="GO:0005737">
    <property type="term" value="C:cytoplasm"/>
    <property type="evidence" value="ECO:0007669"/>
    <property type="project" value="TreeGrafter"/>
</dbReference>
<evidence type="ECO:0000313" key="4">
    <source>
        <dbReference type="Proteomes" id="UP000714275"/>
    </source>
</evidence>
<dbReference type="EMBL" id="JABBWD010000039">
    <property type="protein sequence ID" value="KAG1774696.1"/>
    <property type="molecule type" value="Genomic_DNA"/>
</dbReference>
<name>A0A9P6ZQL1_9AGAM</name>
<organism evidence="3 4">
    <name type="scientific">Suillus placidus</name>
    <dbReference type="NCBI Taxonomy" id="48579"/>
    <lineage>
        <taxon>Eukaryota</taxon>
        <taxon>Fungi</taxon>
        <taxon>Dikarya</taxon>
        <taxon>Basidiomycota</taxon>
        <taxon>Agaricomycotina</taxon>
        <taxon>Agaricomycetes</taxon>
        <taxon>Agaricomycetidae</taxon>
        <taxon>Boletales</taxon>
        <taxon>Suillineae</taxon>
        <taxon>Suillaceae</taxon>
        <taxon>Suillus</taxon>
    </lineage>
</organism>
<dbReference type="AlphaFoldDB" id="A0A9P6ZQL1"/>
<dbReference type="InterPro" id="IPR012981">
    <property type="entry name" value="PIH1_N"/>
</dbReference>
<evidence type="ECO:0000256" key="1">
    <source>
        <dbReference type="ARBA" id="ARBA00008511"/>
    </source>
</evidence>
<sequence length="327" mass="35641">MASSISLALNPVPGFCLKSNVLQTAVVHRTATSHPPSTPSDTLGALPRLPFTIPKGLKVFVNIAWDTNVPPPPPGSEDAIQKAMHGQDYDESNFDASFVPVVVSDLRDDKDKAGQPALVVDCVFNTSIKSRTLKEAGFKAFIIELALQRVESQTSLLLSRKIGTPNIASKGKPVSRQVLVPGLLFPPGHPHHKSDTKTTLIQELASSTATLPAPRVKGILKSASNTHTPTWTWTPTKDQRKIRFMINVPNLTHAHISNSTLDVEPRRVILHIPSLYDLDINLDVAPDTEPMFTHGEGATVLKRLRDLDVDGAKAEWRVAEKVIVLLV</sequence>
<feature type="domain" description="PIH1 N-terminal" evidence="2">
    <location>
        <begin position="55"/>
        <end position="177"/>
    </location>
</feature>
<dbReference type="Pfam" id="PF08190">
    <property type="entry name" value="PIH1"/>
    <property type="match status" value="1"/>
</dbReference>
<dbReference type="GO" id="GO:1990904">
    <property type="term" value="C:ribonucleoprotein complex"/>
    <property type="evidence" value="ECO:0007669"/>
    <property type="project" value="TreeGrafter"/>
</dbReference>